<feature type="transmembrane region" description="Helical" evidence="7">
    <location>
        <begin position="62"/>
        <end position="83"/>
    </location>
</feature>
<keyword evidence="5 7" id="KW-0472">Membrane</keyword>
<feature type="transmembrane region" description="Helical" evidence="7">
    <location>
        <begin position="195"/>
        <end position="212"/>
    </location>
</feature>
<evidence type="ECO:0000256" key="4">
    <source>
        <dbReference type="ARBA" id="ARBA00022989"/>
    </source>
</evidence>
<evidence type="ECO:0000256" key="2">
    <source>
        <dbReference type="ARBA" id="ARBA00022448"/>
    </source>
</evidence>
<evidence type="ECO:0008006" key="10">
    <source>
        <dbReference type="Google" id="ProtNLM"/>
    </source>
</evidence>
<feature type="transmembrane region" description="Helical" evidence="7">
    <location>
        <begin position="224"/>
        <end position="245"/>
    </location>
</feature>
<feature type="transmembrane region" description="Helical" evidence="7">
    <location>
        <begin position="510"/>
        <end position="531"/>
    </location>
</feature>
<keyword evidence="4 7" id="KW-1133">Transmembrane helix</keyword>
<evidence type="ECO:0000256" key="1">
    <source>
        <dbReference type="ARBA" id="ARBA00004141"/>
    </source>
</evidence>
<feature type="transmembrane region" description="Helical" evidence="7">
    <location>
        <begin position="481"/>
        <end position="504"/>
    </location>
</feature>
<dbReference type="PANTHER" id="PTHR43243">
    <property type="entry name" value="INNER MEMBRANE TRANSPORTER YGJI-RELATED"/>
    <property type="match status" value="1"/>
</dbReference>
<comment type="caution">
    <text evidence="8">The sequence shown here is derived from an EMBL/GenBank/DDBJ whole genome shotgun (WGS) entry which is preliminary data.</text>
</comment>
<evidence type="ECO:0000256" key="3">
    <source>
        <dbReference type="ARBA" id="ARBA00022692"/>
    </source>
</evidence>
<dbReference type="FunFam" id="1.20.1740.10:FF:000010">
    <property type="entry name" value="probable cationic amino acid transporter"/>
    <property type="match status" value="1"/>
</dbReference>
<feature type="transmembrane region" description="Helical" evidence="7">
    <location>
        <begin position="35"/>
        <end position="56"/>
    </location>
</feature>
<evidence type="ECO:0000313" key="8">
    <source>
        <dbReference type="EMBL" id="KAK7093606.1"/>
    </source>
</evidence>
<feature type="transmembrane region" description="Helical" evidence="7">
    <location>
        <begin position="312"/>
        <end position="334"/>
    </location>
</feature>
<keyword evidence="9" id="KW-1185">Reference proteome</keyword>
<name>A0AAN9AV99_9CAEN</name>
<evidence type="ECO:0000256" key="6">
    <source>
        <dbReference type="SAM" id="MobiDB-lite"/>
    </source>
</evidence>
<evidence type="ECO:0000256" key="7">
    <source>
        <dbReference type="SAM" id="Phobius"/>
    </source>
</evidence>
<dbReference type="EMBL" id="JBAMIC010000019">
    <property type="protein sequence ID" value="KAK7093606.1"/>
    <property type="molecule type" value="Genomic_DNA"/>
</dbReference>
<keyword evidence="3 7" id="KW-0812">Transmembrane</keyword>
<feature type="region of interest" description="Disordered" evidence="6">
    <location>
        <begin position="424"/>
        <end position="443"/>
    </location>
</feature>
<dbReference type="AlphaFoldDB" id="A0AAN9AV99"/>
<dbReference type="Proteomes" id="UP001374579">
    <property type="component" value="Unassembled WGS sequence"/>
</dbReference>
<feature type="transmembrane region" description="Helical" evidence="7">
    <location>
        <begin position="95"/>
        <end position="116"/>
    </location>
</feature>
<dbReference type="Pfam" id="PF13520">
    <property type="entry name" value="AA_permease_2"/>
    <property type="match status" value="1"/>
</dbReference>
<gene>
    <name evidence="8" type="ORF">V1264_007327</name>
</gene>
<feature type="transmembrane region" description="Helical" evidence="7">
    <location>
        <begin position="389"/>
        <end position="411"/>
    </location>
</feature>
<evidence type="ECO:0000256" key="5">
    <source>
        <dbReference type="ARBA" id="ARBA00023136"/>
    </source>
</evidence>
<feature type="transmembrane region" description="Helical" evidence="7">
    <location>
        <begin position="166"/>
        <end position="183"/>
    </location>
</feature>
<dbReference type="GO" id="GO:0005886">
    <property type="term" value="C:plasma membrane"/>
    <property type="evidence" value="ECO:0007669"/>
    <property type="project" value="TreeGrafter"/>
</dbReference>
<dbReference type="PANTHER" id="PTHR43243:SF4">
    <property type="entry name" value="CATIONIC AMINO ACID TRANSPORTER 4"/>
    <property type="match status" value="1"/>
</dbReference>
<accession>A0AAN9AV99</accession>
<dbReference type="Gene3D" id="1.20.1740.10">
    <property type="entry name" value="Amino acid/polyamine transporter I"/>
    <property type="match status" value="1"/>
</dbReference>
<keyword evidence="2" id="KW-0813">Transport</keyword>
<dbReference type="GO" id="GO:0015171">
    <property type="term" value="F:amino acid transmembrane transporter activity"/>
    <property type="evidence" value="ECO:0007669"/>
    <property type="project" value="TreeGrafter"/>
</dbReference>
<dbReference type="InterPro" id="IPR002293">
    <property type="entry name" value="AA/rel_permease1"/>
</dbReference>
<feature type="transmembrane region" description="Helical" evidence="7">
    <location>
        <begin position="266"/>
        <end position="292"/>
    </location>
</feature>
<sequence length="564" mass="61559">MEHVKKVFRKMTRVKTIPEDMHETSLRRCLNTFDMTLLGIGHMIGAGIYVLTGTVVRKKAGASAVLSYMFAGVTALFSALCYAEFGARVPKAGSAYSYTYVTIGEIWGFTIGWNIILEHMIGTASVARAWSGAVDSVFNGAIRNGTLAHIGYISHDNPWVSDYPDFLATAITIVVFMVVGSGAKASIHFNSAFTLLNGLVILFIVCAGFSYTNSAYWTDSQYGGFFPFGFGGTLGGAASCFFAFIGFEGIAVSSEEAKNPEKSVPIATIISLVVVTVIYMTVTSALTLMVPFYEVSLTAAFPDAFMSVGLEWAKYFVAIGTLLGITSSLLGSAYSLPRCVYAMAEDGLFFSFLARVHPKTQTPLWAIAVFGGLSGLMALLFEIDTLVEFMSIGTLFAYTIVAASIIILRYLPVDRCQFQLKPEEGTAGAQPTSSEQDTVSEETSEKAAIVKKSKSHDDFGKLRQNLREMPVLKRFDPGNGVIWAVVVLGVLLAGMSALLVYGFGYLREGAWWSIALLVVLFILVVFFYMVIVAHEQNNAFVTFQVSGDFISNETRTQRQWEFHF</sequence>
<evidence type="ECO:0000313" key="9">
    <source>
        <dbReference type="Proteomes" id="UP001374579"/>
    </source>
</evidence>
<protein>
    <recommendedName>
        <fullName evidence="10">Cationic amino acid transporter 4</fullName>
    </recommendedName>
</protein>
<reference evidence="8 9" key="1">
    <citation type="submission" date="2024-02" db="EMBL/GenBank/DDBJ databases">
        <title>Chromosome-scale genome assembly of the rough periwinkle Littorina saxatilis.</title>
        <authorList>
            <person name="De Jode A."/>
            <person name="Faria R."/>
            <person name="Formenti G."/>
            <person name="Sims Y."/>
            <person name="Smith T.P."/>
            <person name="Tracey A."/>
            <person name="Wood J.M.D."/>
            <person name="Zagrodzka Z.B."/>
            <person name="Johannesson K."/>
            <person name="Butlin R.K."/>
            <person name="Leder E.H."/>
        </authorList>
    </citation>
    <scope>NUCLEOTIDE SEQUENCE [LARGE SCALE GENOMIC DNA]</scope>
    <source>
        <strain evidence="8">Snail1</strain>
        <tissue evidence="8">Muscle</tissue>
    </source>
</reference>
<comment type="subcellular location">
    <subcellularLocation>
        <location evidence="1">Membrane</location>
        <topology evidence="1">Multi-pass membrane protein</topology>
    </subcellularLocation>
</comment>
<organism evidence="8 9">
    <name type="scientific">Littorina saxatilis</name>
    <dbReference type="NCBI Taxonomy" id="31220"/>
    <lineage>
        <taxon>Eukaryota</taxon>
        <taxon>Metazoa</taxon>
        <taxon>Spiralia</taxon>
        <taxon>Lophotrochozoa</taxon>
        <taxon>Mollusca</taxon>
        <taxon>Gastropoda</taxon>
        <taxon>Caenogastropoda</taxon>
        <taxon>Littorinimorpha</taxon>
        <taxon>Littorinoidea</taxon>
        <taxon>Littorinidae</taxon>
        <taxon>Littorina</taxon>
    </lineage>
</organism>
<proteinExistence type="predicted"/>
<feature type="transmembrane region" description="Helical" evidence="7">
    <location>
        <begin position="364"/>
        <end position="383"/>
    </location>
</feature>